<dbReference type="Gene3D" id="1.10.287.950">
    <property type="entry name" value="Methyl-accepting chemotaxis protein"/>
    <property type="match status" value="1"/>
</dbReference>
<dbReference type="EMBL" id="FWXH01000005">
    <property type="protein sequence ID" value="SMC23487.1"/>
    <property type="molecule type" value="Genomic_DNA"/>
</dbReference>
<evidence type="ECO:0000256" key="3">
    <source>
        <dbReference type="PROSITE-ProRule" id="PRU00284"/>
    </source>
</evidence>
<protein>
    <submittedName>
        <fullName evidence="7">Methyl-accepting chemotaxis protein</fullName>
    </submittedName>
</protein>
<evidence type="ECO:0000259" key="5">
    <source>
        <dbReference type="PROSITE" id="PS50111"/>
    </source>
</evidence>
<dbReference type="AlphaFoldDB" id="A0A1W1XI28"/>
<dbReference type="InterPro" id="IPR029151">
    <property type="entry name" value="Sensor-like_sf"/>
</dbReference>
<dbReference type="Pfam" id="PF00015">
    <property type="entry name" value="MCPsignal"/>
    <property type="match status" value="1"/>
</dbReference>
<feature type="transmembrane region" description="Helical" evidence="4">
    <location>
        <begin position="12"/>
        <end position="33"/>
    </location>
</feature>
<dbReference type="GO" id="GO:0006935">
    <property type="term" value="P:chemotaxis"/>
    <property type="evidence" value="ECO:0007669"/>
    <property type="project" value="InterPro"/>
</dbReference>
<dbReference type="Pfam" id="PF00672">
    <property type="entry name" value="HAMP"/>
    <property type="match status" value="1"/>
</dbReference>
<accession>A0A1W1XI28</accession>
<keyword evidence="8" id="KW-1185">Reference proteome</keyword>
<evidence type="ECO:0000259" key="6">
    <source>
        <dbReference type="PROSITE" id="PS50885"/>
    </source>
</evidence>
<dbReference type="PROSITE" id="PS50885">
    <property type="entry name" value="HAMP"/>
    <property type="match status" value="1"/>
</dbReference>
<evidence type="ECO:0000256" key="1">
    <source>
        <dbReference type="ARBA" id="ARBA00023224"/>
    </source>
</evidence>
<dbReference type="GO" id="GO:0016020">
    <property type="term" value="C:membrane"/>
    <property type="evidence" value="ECO:0007669"/>
    <property type="project" value="InterPro"/>
</dbReference>
<evidence type="ECO:0000256" key="2">
    <source>
        <dbReference type="ARBA" id="ARBA00029447"/>
    </source>
</evidence>
<feature type="domain" description="Methyl-accepting transducer" evidence="5">
    <location>
        <begin position="259"/>
        <end position="509"/>
    </location>
</feature>
<dbReference type="OrthoDB" id="369336at2"/>
<dbReference type="InterPro" id="IPR003660">
    <property type="entry name" value="HAMP_dom"/>
</dbReference>
<dbReference type="Gene3D" id="3.30.450.20">
    <property type="entry name" value="PAS domain"/>
    <property type="match status" value="1"/>
</dbReference>
<dbReference type="PANTHER" id="PTHR32089">
    <property type="entry name" value="METHYL-ACCEPTING CHEMOTAXIS PROTEIN MCPB"/>
    <property type="match status" value="1"/>
</dbReference>
<dbReference type="Gene3D" id="1.10.8.500">
    <property type="entry name" value="HAMP domain in histidine kinase"/>
    <property type="match status" value="1"/>
</dbReference>
<proteinExistence type="inferred from homology"/>
<feature type="domain" description="HAMP" evidence="6">
    <location>
        <begin position="188"/>
        <end position="240"/>
    </location>
</feature>
<dbReference type="SUPFAM" id="SSF58104">
    <property type="entry name" value="Methyl-accepting chemotaxis protein (MCP) signaling domain"/>
    <property type="match status" value="1"/>
</dbReference>
<dbReference type="GO" id="GO:0004888">
    <property type="term" value="F:transmembrane signaling receptor activity"/>
    <property type="evidence" value="ECO:0007669"/>
    <property type="project" value="InterPro"/>
</dbReference>
<dbReference type="RefSeq" id="WP_084115538.1">
    <property type="nucleotide sequence ID" value="NZ_FWXH01000005.1"/>
</dbReference>
<dbReference type="PROSITE" id="PS50111">
    <property type="entry name" value="CHEMOTAXIS_TRANSDUC_2"/>
    <property type="match status" value="1"/>
</dbReference>
<dbReference type="CDD" id="cd06225">
    <property type="entry name" value="HAMP"/>
    <property type="match status" value="1"/>
</dbReference>
<dbReference type="InterPro" id="IPR004090">
    <property type="entry name" value="Chemotax_Me-accpt_rcpt"/>
</dbReference>
<dbReference type="GO" id="GO:0007165">
    <property type="term" value="P:signal transduction"/>
    <property type="evidence" value="ECO:0007669"/>
    <property type="project" value="UniProtKB-KW"/>
</dbReference>
<dbReference type="SMART" id="SM00304">
    <property type="entry name" value="HAMP"/>
    <property type="match status" value="1"/>
</dbReference>
<reference evidence="7 8" key="1">
    <citation type="submission" date="2017-04" db="EMBL/GenBank/DDBJ databases">
        <authorList>
            <person name="Afonso C.L."/>
            <person name="Miller P.J."/>
            <person name="Scott M.A."/>
            <person name="Spackman E."/>
            <person name="Goraichik I."/>
            <person name="Dimitrov K.M."/>
            <person name="Suarez D.L."/>
            <person name="Swayne D.E."/>
        </authorList>
    </citation>
    <scope>NUCLEOTIDE SEQUENCE [LARGE SCALE GENOMIC DNA]</scope>
    <source>
        <strain evidence="7 8">DSM 12555</strain>
    </source>
</reference>
<evidence type="ECO:0000313" key="7">
    <source>
        <dbReference type="EMBL" id="SMC23487.1"/>
    </source>
</evidence>
<dbReference type="PANTHER" id="PTHR32089:SF112">
    <property type="entry name" value="LYSOZYME-LIKE PROTEIN-RELATED"/>
    <property type="match status" value="1"/>
</dbReference>
<organism evidence="7 8">
    <name type="scientific">Clostridium acidisoli DSM 12555</name>
    <dbReference type="NCBI Taxonomy" id="1121291"/>
    <lineage>
        <taxon>Bacteria</taxon>
        <taxon>Bacillati</taxon>
        <taxon>Bacillota</taxon>
        <taxon>Clostridia</taxon>
        <taxon>Eubacteriales</taxon>
        <taxon>Clostridiaceae</taxon>
        <taxon>Clostridium</taxon>
    </lineage>
</organism>
<sequence length="545" mass="59084">MFTSIKKRLTFNFVLTAAIIILICTSFFTYQMINGIQNQMKDDGITLANNVRANIENAGIKDMNKIQDIIDATYKYANGELLYIGVISRDKTLVAGTSKNSIGGKVDASDLDSVFEGKTNSYMYKWKGTTAYNVEVPIKDGNNVLYSLSIGISIENMERSIRITIIRSIICAILVLLLAAIAGIFIGKRIGEPIEIIKDAIEKAGEGDFTAEYKIKSKDEIGKLAIASAKTRKNMRELVRKIKVISESLSNLSEQIGGSGSTVALSSEEIATSVASVSQEGMKQTEALKEAVNLLESFSIDLDNVDNNLNFLADGGKIIKEDTNRGVETINKLANTIDEMLDSFLVSKAKVENLDNTISQINSIVDVINGVAKQTNLLALNASIEAARAGEAGKGFSVVAEEIRKLAEEVLTSSKSITQLINTVMKETNDVSTTTELLTKIVEESKNDINSVTTSFEGIISKVNNIPSDINKVQLVLRGTMEGRNKISDTVENIASKSQDISALSEDVTAATEEQAAITNELSITAKKLVNISSVLGKNVSQFRT</sequence>
<dbReference type="STRING" id="1121291.SAMN02745134_01935"/>
<keyword evidence="4" id="KW-0812">Transmembrane</keyword>
<dbReference type="Proteomes" id="UP000192468">
    <property type="component" value="Unassembled WGS sequence"/>
</dbReference>
<dbReference type="PRINTS" id="PR00260">
    <property type="entry name" value="CHEMTRNSDUCR"/>
</dbReference>
<keyword evidence="1 3" id="KW-0807">Transducer</keyword>
<comment type="similarity">
    <text evidence="2">Belongs to the methyl-accepting chemotaxis (MCP) protein family.</text>
</comment>
<evidence type="ECO:0000256" key="4">
    <source>
        <dbReference type="SAM" id="Phobius"/>
    </source>
</evidence>
<keyword evidence="4" id="KW-0472">Membrane</keyword>
<keyword evidence="4" id="KW-1133">Transmembrane helix</keyword>
<feature type="transmembrane region" description="Helical" evidence="4">
    <location>
        <begin position="165"/>
        <end position="186"/>
    </location>
</feature>
<dbReference type="InterPro" id="IPR004089">
    <property type="entry name" value="MCPsignal_dom"/>
</dbReference>
<name>A0A1W1XI28_9CLOT</name>
<dbReference type="SUPFAM" id="SSF103190">
    <property type="entry name" value="Sensory domain-like"/>
    <property type="match status" value="1"/>
</dbReference>
<evidence type="ECO:0000313" key="8">
    <source>
        <dbReference type="Proteomes" id="UP000192468"/>
    </source>
</evidence>
<dbReference type="SMART" id="SM00283">
    <property type="entry name" value="MA"/>
    <property type="match status" value="1"/>
</dbReference>
<gene>
    <name evidence="7" type="ORF">SAMN02745134_01935</name>
</gene>